<dbReference type="InterPro" id="IPR011473">
    <property type="entry name" value="DUF1579"/>
</dbReference>
<dbReference type="AlphaFoldDB" id="A0A3A4R6S6"/>
<reference evidence="1 2" key="1">
    <citation type="journal article" date="2017" name="ISME J.">
        <title>Energy and carbon metabolisms in a deep terrestrial subsurface fluid microbial community.</title>
        <authorList>
            <person name="Momper L."/>
            <person name="Jungbluth S.P."/>
            <person name="Lee M.D."/>
            <person name="Amend J.P."/>
        </authorList>
    </citation>
    <scope>NUCLEOTIDE SEQUENCE [LARGE SCALE GENOMIC DNA]</scope>
    <source>
        <strain evidence="1">SURF_26</strain>
    </source>
</reference>
<dbReference type="Pfam" id="PF07617">
    <property type="entry name" value="DUF1579"/>
    <property type="match status" value="1"/>
</dbReference>
<evidence type="ECO:0000313" key="1">
    <source>
        <dbReference type="EMBL" id="RJP62095.1"/>
    </source>
</evidence>
<evidence type="ECO:0000313" key="2">
    <source>
        <dbReference type="Proteomes" id="UP000266426"/>
    </source>
</evidence>
<dbReference type="Proteomes" id="UP000266426">
    <property type="component" value="Unassembled WGS sequence"/>
</dbReference>
<organism evidence="1 2">
    <name type="scientific">Candidatus Auribacter fodinae</name>
    <dbReference type="NCBI Taxonomy" id="2093366"/>
    <lineage>
        <taxon>Bacteria</taxon>
        <taxon>Pseudomonadati</taxon>
        <taxon>Candidatus Auribacterota</taxon>
        <taxon>Candidatus Auribacteria</taxon>
        <taxon>Candidatus Auribacterales</taxon>
        <taxon>Candidatus Auribacteraceae</taxon>
        <taxon>Candidatus Auribacter</taxon>
    </lineage>
</organism>
<accession>A0A3A4R6S6</accession>
<protein>
    <submittedName>
        <fullName evidence="1">DUF1579 domain-containing protein</fullName>
    </submittedName>
</protein>
<dbReference type="EMBL" id="QZJZ01000005">
    <property type="protein sequence ID" value="RJP62095.1"/>
    <property type="molecule type" value="Genomic_DNA"/>
</dbReference>
<sequence>MTVQTKQECKMDMQELMRKYQQLATPGAPHKLLSRMEGSWNTKMQHWMDPDQPPTESEGTCERKMIFGGRYLQEEYKGDMMGTPFNGIGYMGYDNHTKKYVMTWFDSMSTGIYFFEGDASPDGKTITLNGRYNDAIKGPVKWRIVNKIGDDNTQFFEMTMIDSKNNEEKCAGTYTRRR</sequence>
<gene>
    <name evidence="1" type="ORF">C4541_00750</name>
</gene>
<comment type="caution">
    <text evidence="1">The sequence shown here is derived from an EMBL/GenBank/DDBJ whole genome shotgun (WGS) entry which is preliminary data.</text>
</comment>
<proteinExistence type="predicted"/>
<name>A0A3A4R6S6_9BACT</name>